<dbReference type="PANTHER" id="PTHR43270:SF12">
    <property type="entry name" value="SUCCINYL-DIAMINOPIMELATE DESUCCINYLASE"/>
    <property type="match status" value="1"/>
</dbReference>
<reference evidence="5 6" key="2">
    <citation type="submission" date="2024-09" db="EMBL/GenBank/DDBJ databases">
        <title>Draft genome sequence of Candidatus Magnetaquicoccaceae bacterium FCR-1.</title>
        <authorList>
            <person name="Shimoshige H."/>
            <person name="Shimamura S."/>
            <person name="Taoka A."/>
            <person name="Kobayashi H."/>
            <person name="Maekawa T."/>
        </authorList>
    </citation>
    <scope>NUCLEOTIDE SEQUENCE [LARGE SCALE GENOMIC DNA]</scope>
    <source>
        <strain evidence="5 6">FCR-1</strain>
    </source>
</reference>
<gene>
    <name evidence="5" type="primary">dapE_1</name>
    <name evidence="5" type="ORF">SIID45300_00358</name>
</gene>
<dbReference type="InterPro" id="IPR011650">
    <property type="entry name" value="Peptidase_M20_dimer"/>
</dbReference>
<keyword evidence="2" id="KW-0479">Metal-binding</keyword>
<dbReference type="Pfam" id="PF01546">
    <property type="entry name" value="Peptidase_M20"/>
    <property type="match status" value="1"/>
</dbReference>
<dbReference type="EC" id="3.5.1.18" evidence="5"/>
<dbReference type="PANTHER" id="PTHR43270">
    <property type="entry name" value="BETA-ALA-HIS DIPEPTIDASE"/>
    <property type="match status" value="1"/>
</dbReference>
<proteinExistence type="predicted"/>
<dbReference type="SUPFAM" id="SSF53187">
    <property type="entry name" value="Zn-dependent exopeptidases"/>
    <property type="match status" value="1"/>
</dbReference>
<dbReference type="NCBIfam" id="NF006579">
    <property type="entry name" value="PRK09104.1"/>
    <property type="match status" value="1"/>
</dbReference>
<evidence type="ECO:0000256" key="1">
    <source>
        <dbReference type="ARBA" id="ARBA00022670"/>
    </source>
</evidence>
<keyword evidence="6" id="KW-1185">Reference proteome</keyword>
<name>A0ABQ0C596_9PROT</name>
<dbReference type="NCBIfam" id="NF006053">
    <property type="entry name" value="PRK08201.1"/>
    <property type="match status" value="1"/>
</dbReference>
<dbReference type="InterPro" id="IPR051458">
    <property type="entry name" value="Cyt/Met_Dipeptidase"/>
</dbReference>
<protein>
    <submittedName>
        <fullName evidence="5">Succinyl-diaminopimelate desuccinylase</fullName>
        <ecNumber evidence="5">3.5.1.18</ecNumber>
    </submittedName>
</protein>
<evidence type="ECO:0000259" key="4">
    <source>
        <dbReference type="Pfam" id="PF07687"/>
    </source>
</evidence>
<dbReference type="InterPro" id="IPR002933">
    <property type="entry name" value="Peptidase_M20"/>
</dbReference>
<evidence type="ECO:0000313" key="5">
    <source>
        <dbReference type="EMBL" id="GAB0056058.1"/>
    </source>
</evidence>
<keyword evidence="1" id="KW-0645">Protease</keyword>
<organism evidence="5 6">
    <name type="scientific">Candidatus Magnetaquiglobus chichijimensis</name>
    <dbReference type="NCBI Taxonomy" id="3141448"/>
    <lineage>
        <taxon>Bacteria</taxon>
        <taxon>Pseudomonadati</taxon>
        <taxon>Pseudomonadota</taxon>
        <taxon>Magnetococcia</taxon>
        <taxon>Magnetococcales</taxon>
        <taxon>Candidatus Magnetaquicoccaceae</taxon>
        <taxon>Candidatus Magnetaquiglobus</taxon>
    </lineage>
</organism>
<dbReference type="NCBIfam" id="NF005914">
    <property type="entry name" value="PRK07907.1"/>
    <property type="match status" value="1"/>
</dbReference>
<dbReference type="Proteomes" id="UP001628193">
    <property type="component" value="Unassembled WGS sequence"/>
</dbReference>
<evidence type="ECO:0000256" key="2">
    <source>
        <dbReference type="ARBA" id="ARBA00022723"/>
    </source>
</evidence>
<feature type="domain" description="Peptidase M20 dimerisation" evidence="4">
    <location>
        <begin position="208"/>
        <end position="366"/>
    </location>
</feature>
<comment type="caution">
    <text evidence="5">The sequence shown here is derived from an EMBL/GenBank/DDBJ whole genome shotgun (WGS) entry which is preliminary data.</text>
</comment>
<dbReference type="Gene3D" id="3.40.630.10">
    <property type="entry name" value="Zn peptidases"/>
    <property type="match status" value="1"/>
</dbReference>
<sequence length="470" mass="50895">MTGIPFAREADLPGMRTILEHLRATGTERLNQLIDWLRIPSISSHPENQPDMRSGAAWCADFLREAGLDGVTIHPTAGHPIVTASWRRAPDAPTLLIYGHYDVQPVDPLALWEAGPFDPVVRDDRIFARGSADDKGQILMHMQAVAATLAVTGNLPINVVFLIEGEEEIGSPNLPGFLVANRELLRADLAVVSDTCQWAEGIPAITAGLRGLAALEIEVSGPGRDLHSGSFGGAVANPLEALARMLATLKDERGVIRVPGYLDDVRPPTPVERARVVEIPFEESAFFNAIDLESGAGEAGYSTLERLWYRPTIEINGLWGGYMGPGSKTVLPARAHAKLSMRLVPDQTPERALERVMAHLRAVTPPGVRLELFPKPGGGLPWRLDPELPAVQAARRALSEAFGREPLIIGEGATIPVVADFERLLAIKTLLVGFSLPDACPHAPNENLHLPSFHVGTESLVRFFQQLSLG</sequence>
<dbReference type="GO" id="GO:0009014">
    <property type="term" value="F:succinyl-diaminopimelate desuccinylase activity"/>
    <property type="evidence" value="ECO:0007669"/>
    <property type="project" value="UniProtKB-EC"/>
</dbReference>
<reference evidence="5 6" key="1">
    <citation type="submission" date="2024-05" db="EMBL/GenBank/DDBJ databases">
        <authorList>
            <consortium name="Candidatus Magnetaquicoccaceae bacterium FCR-1 genome sequencing consortium"/>
            <person name="Shimoshige H."/>
            <person name="Shimamura S."/>
            <person name="Taoka A."/>
            <person name="Kobayashi H."/>
            <person name="Maekawa T."/>
        </authorList>
    </citation>
    <scope>NUCLEOTIDE SEQUENCE [LARGE SCALE GENOMIC DNA]</scope>
    <source>
        <strain evidence="5 6">FCR-1</strain>
    </source>
</reference>
<accession>A0ABQ0C596</accession>
<evidence type="ECO:0000313" key="6">
    <source>
        <dbReference type="Proteomes" id="UP001628193"/>
    </source>
</evidence>
<evidence type="ECO:0000256" key="3">
    <source>
        <dbReference type="ARBA" id="ARBA00022801"/>
    </source>
</evidence>
<dbReference type="EMBL" id="BAAFGK010000001">
    <property type="protein sequence ID" value="GAB0056058.1"/>
    <property type="molecule type" value="Genomic_DNA"/>
</dbReference>
<dbReference type="Gene3D" id="3.30.70.360">
    <property type="match status" value="1"/>
</dbReference>
<dbReference type="Pfam" id="PF07687">
    <property type="entry name" value="M20_dimer"/>
    <property type="match status" value="1"/>
</dbReference>
<keyword evidence="3 5" id="KW-0378">Hydrolase</keyword>